<dbReference type="HOGENOM" id="CLU_001570_14_11_1"/>
<keyword evidence="1" id="KW-0479">Metal-binding</keyword>
<dbReference type="OrthoDB" id="1470350at2759"/>
<dbReference type="PANTHER" id="PTHR24305">
    <property type="entry name" value="CYTOCHROME P450"/>
    <property type="match status" value="1"/>
</dbReference>
<gene>
    <name evidence="2" type="ORF">M7I_1897</name>
</gene>
<dbReference type="Proteomes" id="UP000005446">
    <property type="component" value="Unassembled WGS sequence"/>
</dbReference>
<dbReference type="PRINTS" id="PR00463">
    <property type="entry name" value="EP450I"/>
</dbReference>
<keyword evidence="3" id="KW-1185">Reference proteome</keyword>
<protein>
    <submittedName>
        <fullName evidence="2">Putative Isotrichodermin C-15 hydroxylase</fullName>
    </submittedName>
</protein>
<comment type="caution">
    <text evidence="2">The sequence shown here is derived from an EMBL/GenBank/DDBJ whole genome shotgun (WGS) entry which is preliminary data.</text>
</comment>
<dbReference type="AlphaFoldDB" id="H0EHC0"/>
<dbReference type="InterPro" id="IPR050121">
    <property type="entry name" value="Cytochrome_P450_monoxygenase"/>
</dbReference>
<sequence length="426" mass="47472">MAAFLSSMDTIQLCVSYYLCDAFRYRPDGVLFMTSTAYNQIYGAKKNNVKKSKFYKSFQRNKHFPNVLTTTDEAAHAKTRKVLNSVFSAETVQSAEAFIIKHVDRWCEIIGHSPLLGLFVWLKPLGLDVLLQATAPKSVKDYYKFLDSSVGERIKQEDIIASRKDGDSKDIRRDLFHSLYSSKDPETGAPSFSHAHLRSEASVLVVAGADTTAAAMSAILFYLTRNERAYKKVEEEVRSTFTSVDEIRSGAKLSSCRYLRACINESQRMSPSGLTEAPREVLKGGLEVDGTLLPAGTTVGCAAWALSHSEEAYDDPWVYRPERWIVDPATGVTTEDVARAGSLVHPFLIGPGNCVGQKVAMMELLIFVGRVVWRMDLKAGDGKEETYGGGQRNKGWGERYRGSFKVRDAYITLKDGPVLRVRERSL</sequence>
<dbReference type="GO" id="GO:0004497">
    <property type="term" value="F:monooxygenase activity"/>
    <property type="evidence" value="ECO:0007669"/>
    <property type="project" value="InterPro"/>
</dbReference>
<evidence type="ECO:0000256" key="1">
    <source>
        <dbReference type="PIRSR" id="PIRSR602401-1"/>
    </source>
</evidence>
<dbReference type="GO" id="GO:0005506">
    <property type="term" value="F:iron ion binding"/>
    <property type="evidence" value="ECO:0007669"/>
    <property type="project" value="InterPro"/>
</dbReference>
<evidence type="ECO:0000313" key="3">
    <source>
        <dbReference type="Proteomes" id="UP000005446"/>
    </source>
</evidence>
<keyword evidence="1" id="KW-0408">Iron</keyword>
<comment type="cofactor">
    <cofactor evidence="1">
        <name>heme</name>
        <dbReference type="ChEBI" id="CHEBI:30413"/>
    </cofactor>
</comment>
<dbReference type="InParanoid" id="H0EHC0"/>
<dbReference type="InterPro" id="IPR002401">
    <property type="entry name" value="Cyt_P450_E_grp-I"/>
</dbReference>
<feature type="binding site" description="axial binding residue" evidence="1">
    <location>
        <position position="354"/>
    </location>
    <ligand>
        <name>heme</name>
        <dbReference type="ChEBI" id="CHEBI:30413"/>
    </ligand>
    <ligandPart>
        <name>Fe</name>
        <dbReference type="ChEBI" id="CHEBI:18248"/>
    </ligandPart>
</feature>
<dbReference type="GO" id="GO:0016705">
    <property type="term" value="F:oxidoreductase activity, acting on paired donors, with incorporation or reduction of molecular oxygen"/>
    <property type="evidence" value="ECO:0007669"/>
    <property type="project" value="InterPro"/>
</dbReference>
<dbReference type="InterPro" id="IPR036396">
    <property type="entry name" value="Cyt_P450_sf"/>
</dbReference>
<dbReference type="Gene3D" id="1.10.630.10">
    <property type="entry name" value="Cytochrome P450"/>
    <property type="match status" value="1"/>
</dbReference>
<keyword evidence="1" id="KW-0349">Heme</keyword>
<dbReference type="GO" id="GO:0020037">
    <property type="term" value="F:heme binding"/>
    <property type="evidence" value="ECO:0007669"/>
    <property type="project" value="InterPro"/>
</dbReference>
<dbReference type="EMBL" id="AGUE01000040">
    <property type="protein sequence ID" value="EHL01949.1"/>
    <property type="molecule type" value="Genomic_DNA"/>
</dbReference>
<proteinExistence type="predicted"/>
<dbReference type="InterPro" id="IPR001128">
    <property type="entry name" value="Cyt_P450"/>
</dbReference>
<evidence type="ECO:0000313" key="2">
    <source>
        <dbReference type="EMBL" id="EHL01949.1"/>
    </source>
</evidence>
<dbReference type="Pfam" id="PF00067">
    <property type="entry name" value="p450"/>
    <property type="match status" value="1"/>
</dbReference>
<organism evidence="2 3">
    <name type="scientific">Glarea lozoyensis (strain ATCC 74030 / MF5533)</name>
    <dbReference type="NCBI Taxonomy" id="1104152"/>
    <lineage>
        <taxon>Eukaryota</taxon>
        <taxon>Fungi</taxon>
        <taxon>Dikarya</taxon>
        <taxon>Ascomycota</taxon>
        <taxon>Pezizomycotina</taxon>
        <taxon>Leotiomycetes</taxon>
        <taxon>Helotiales</taxon>
        <taxon>Helotiaceae</taxon>
        <taxon>Glarea</taxon>
    </lineage>
</organism>
<dbReference type="PANTHER" id="PTHR24305:SF226">
    <property type="entry name" value="CYTOCHROME P450 MONOOXYGENASE"/>
    <property type="match status" value="1"/>
</dbReference>
<reference evidence="2 3" key="1">
    <citation type="journal article" date="2012" name="Eukaryot. Cell">
        <title>Genome sequence of the fungus Glarea lozoyensis: the first genome sequence of a species from the Helotiaceae family.</title>
        <authorList>
            <person name="Youssar L."/>
            <person name="Gruening B.A."/>
            <person name="Erxleben A."/>
            <person name="Guenther S."/>
            <person name="Huettel W."/>
        </authorList>
    </citation>
    <scope>NUCLEOTIDE SEQUENCE [LARGE SCALE GENOMIC DNA]</scope>
    <source>
        <strain evidence="3">ATCC 74030 / MF5533</strain>
    </source>
</reference>
<accession>H0EHC0</accession>
<dbReference type="SUPFAM" id="SSF48264">
    <property type="entry name" value="Cytochrome P450"/>
    <property type="match status" value="1"/>
</dbReference>
<dbReference type="PRINTS" id="PR00385">
    <property type="entry name" value="P450"/>
</dbReference>
<name>H0EHC0_GLAL7</name>